<dbReference type="PROSITE" id="PS00028">
    <property type="entry name" value="ZINC_FINGER_C2H2_1"/>
    <property type="match status" value="3"/>
</dbReference>
<dbReference type="Proteomes" id="UP000261660">
    <property type="component" value="Unplaced"/>
</dbReference>
<keyword evidence="10" id="KW-0539">Nucleus</keyword>
<evidence type="ECO:0000256" key="7">
    <source>
        <dbReference type="ARBA" id="ARBA00023015"/>
    </source>
</evidence>
<dbReference type="InterPro" id="IPR036236">
    <property type="entry name" value="Znf_C2H2_sf"/>
</dbReference>
<comment type="similarity">
    <text evidence="2">Belongs to the krueppel C2H2-type zinc-finger protein family.</text>
</comment>
<dbReference type="Pfam" id="PF00096">
    <property type="entry name" value="zf-C2H2"/>
    <property type="match status" value="3"/>
</dbReference>
<keyword evidence="5 11" id="KW-0863">Zinc-finger</keyword>
<feature type="region of interest" description="Disordered" evidence="12">
    <location>
        <begin position="105"/>
        <end position="139"/>
    </location>
</feature>
<keyword evidence="15" id="KW-1185">Reference proteome</keyword>
<dbReference type="FunFam" id="3.30.160.60:FF:001527">
    <property type="entry name" value="Zinc finger protein"/>
    <property type="match status" value="1"/>
</dbReference>
<dbReference type="GO" id="GO:0005634">
    <property type="term" value="C:nucleus"/>
    <property type="evidence" value="ECO:0007669"/>
    <property type="project" value="UniProtKB-SubCell"/>
</dbReference>
<evidence type="ECO:0000256" key="4">
    <source>
        <dbReference type="ARBA" id="ARBA00022737"/>
    </source>
</evidence>
<dbReference type="PANTHER" id="PTHR24393:SF15">
    <property type="entry name" value="IP01243P-RELATED"/>
    <property type="match status" value="1"/>
</dbReference>
<feature type="domain" description="C2H2-type" evidence="13">
    <location>
        <begin position="139"/>
        <end position="166"/>
    </location>
</feature>
<evidence type="ECO:0000259" key="13">
    <source>
        <dbReference type="PROSITE" id="PS50157"/>
    </source>
</evidence>
<reference evidence="14" key="2">
    <citation type="submission" date="2025-09" db="UniProtKB">
        <authorList>
            <consortium name="Ensembl"/>
        </authorList>
    </citation>
    <scope>IDENTIFICATION</scope>
</reference>
<dbReference type="AlphaFoldDB" id="A0A3Q3L280"/>
<accession>A0A3Q3L280</accession>
<dbReference type="Gene3D" id="3.30.160.60">
    <property type="entry name" value="Classic Zinc Finger"/>
    <property type="match status" value="4"/>
</dbReference>
<reference evidence="14" key="1">
    <citation type="submission" date="2025-08" db="UniProtKB">
        <authorList>
            <consortium name="Ensembl"/>
        </authorList>
    </citation>
    <scope>IDENTIFICATION</scope>
</reference>
<feature type="domain" description="C2H2-type" evidence="13">
    <location>
        <begin position="223"/>
        <end position="252"/>
    </location>
</feature>
<evidence type="ECO:0000256" key="2">
    <source>
        <dbReference type="ARBA" id="ARBA00006991"/>
    </source>
</evidence>
<dbReference type="GO" id="GO:0005694">
    <property type="term" value="C:chromosome"/>
    <property type="evidence" value="ECO:0007669"/>
    <property type="project" value="UniProtKB-ARBA"/>
</dbReference>
<evidence type="ECO:0000256" key="3">
    <source>
        <dbReference type="ARBA" id="ARBA00022723"/>
    </source>
</evidence>
<dbReference type="GO" id="GO:0008270">
    <property type="term" value="F:zinc ion binding"/>
    <property type="evidence" value="ECO:0007669"/>
    <property type="project" value="UniProtKB-KW"/>
</dbReference>
<dbReference type="FunFam" id="3.30.160.60:FF:001732">
    <property type="entry name" value="Zgc:162936"/>
    <property type="match status" value="1"/>
</dbReference>
<evidence type="ECO:0000256" key="9">
    <source>
        <dbReference type="ARBA" id="ARBA00023163"/>
    </source>
</evidence>
<dbReference type="FunFam" id="3.30.160.60:FF:000145">
    <property type="entry name" value="Zinc finger protein 574"/>
    <property type="match status" value="1"/>
</dbReference>
<evidence type="ECO:0000256" key="12">
    <source>
        <dbReference type="SAM" id="MobiDB-lite"/>
    </source>
</evidence>
<dbReference type="PANTHER" id="PTHR24393">
    <property type="entry name" value="ZINC FINGER PROTEIN"/>
    <property type="match status" value="1"/>
</dbReference>
<evidence type="ECO:0000256" key="5">
    <source>
        <dbReference type="ARBA" id="ARBA00022771"/>
    </source>
</evidence>
<dbReference type="GO" id="GO:0000978">
    <property type="term" value="F:RNA polymerase II cis-regulatory region sequence-specific DNA binding"/>
    <property type="evidence" value="ECO:0007669"/>
    <property type="project" value="TreeGrafter"/>
</dbReference>
<dbReference type="GO" id="GO:0001228">
    <property type="term" value="F:DNA-binding transcription activator activity, RNA polymerase II-specific"/>
    <property type="evidence" value="ECO:0007669"/>
    <property type="project" value="TreeGrafter"/>
</dbReference>
<protein>
    <recommendedName>
        <fullName evidence="13">C2H2-type domain-containing protein</fullName>
    </recommendedName>
</protein>
<dbReference type="SUPFAM" id="SSF57667">
    <property type="entry name" value="beta-beta-alpha zinc fingers"/>
    <property type="match status" value="2"/>
</dbReference>
<evidence type="ECO:0000313" key="14">
    <source>
        <dbReference type="Ensembl" id="ENSLBEP00000002939.1"/>
    </source>
</evidence>
<organism evidence="14 15">
    <name type="scientific">Labrus bergylta</name>
    <name type="common">ballan wrasse</name>
    <dbReference type="NCBI Taxonomy" id="56723"/>
    <lineage>
        <taxon>Eukaryota</taxon>
        <taxon>Metazoa</taxon>
        <taxon>Chordata</taxon>
        <taxon>Craniata</taxon>
        <taxon>Vertebrata</taxon>
        <taxon>Euteleostomi</taxon>
        <taxon>Actinopterygii</taxon>
        <taxon>Neopterygii</taxon>
        <taxon>Teleostei</taxon>
        <taxon>Neoteleostei</taxon>
        <taxon>Acanthomorphata</taxon>
        <taxon>Eupercaria</taxon>
        <taxon>Labriformes</taxon>
        <taxon>Labridae</taxon>
        <taxon>Labrus</taxon>
    </lineage>
</organism>
<keyword evidence="9" id="KW-0804">Transcription</keyword>
<keyword evidence="7" id="KW-0805">Transcription regulation</keyword>
<comment type="subcellular location">
    <subcellularLocation>
        <location evidence="1">Nucleus</location>
    </subcellularLocation>
</comment>
<evidence type="ECO:0000313" key="15">
    <source>
        <dbReference type="Proteomes" id="UP000261660"/>
    </source>
</evidence>
<evidence type="ECO:0000256" key="6">
    <source>
        <dbReference type="ARBA" id="ARBA00022833"/>
    </source>
</evidence>
<feature type="domain" description="C2H2-type" evidence="13">
    <location>
        <begin position="195"/>
        <end position="222"/>
    </location>
</feature>
<dbReference type="GeneTree" id="ENSGT00950000182774"/>
<keyword evidence="3" id="KW-0479">Metal-binding</keyword>
<evidence type="ECO:0000256" key="8">
    <source>
        <dbReference type="ARBA" id="ARBA00023125"/>
    </source>
</evidence>
<dbReference type="SMART" id="SM00355">
    <property type="entry name" value="ZnF_C2H2"/>
    <property type="match status" value="4"/>
</dbReference>
<dbReference type="FunFam" id="3.30.160.60:FF:002343">
    <property type="entry name" value="Zinc finger protein 33A"/>
    <property type="match status" value="1"/>
</dbReference>
<evidence type="ECO:0000256" key="10">
    <source>
        <dbReference type="ARBA" id="ARBA00023242"/>
    </source>
</evidence>
<proteinExistence type="inferred from homology"/>
<name>A0A3Q3L280_9LABR</name>
<feature type="compositionally biased region" description="Polar residues" evidence="12">
    <location>
        <begin position="115"/>
        <end position="129"/>
    </location>
</feature>
<feature type="domain" description="C2H2-type" evidence="13">
    <location>
        <begin position="167"/>
        <end position="194"/>
    </location>
</feature>
<evidence type="ECO:0000256" key="11">
    <source>
        <dbReference type="PROSITE-ProRule" id="PRU00042"/>
    </source>
</evidence>
<keyword evidence="6" id="KW-0862">Zinc</keyword>
<evidence type="ECO:0000256" key="1">
    <source>
        <dbReference type="ARBA" id="ARBA00004123"/>
    </source>
</evidence>
<sequence length="269" mass="31313">MRIENSDLFFSSLKVYKNCLNILCCFHNMFHSCSLCPADVQQLLVGKEELPPEQQEWSHILDQEDTKPQHIKEEHEELWSSQEEEQLQGLKEADTTMFPFTPVSVKSEDDEEKPQSSQLHQRQTEQMETGTEDSLEKPHTCSECGKIFKKKHDLTRHLRLHTGEKPFSCSVCDKRFNRKWHLTTHMLGHTGEKPFICSECGNRFRQKKHLISHEKIHTGEKPYTCSYCGKRFNRKGSMNTGELINIHTGTPAIMRTCFLFAQHNTVHDP</sequence>
<keyword evidence="8" id="KW-0238">DNA-binding</keyword>
<keyword evidence="4" id="KW-0677">Repeat</keyword>
<dbReference type="PROSITE" id="PS50157">
    <property type="entry name" value="ZINC_FINGER_C2H2_2"/>
    <property type="match status" value="4"/>
</dbReference>
<dbReference type="Ensembl" id="ENSLBET00000003101.1">
    <property type="protein sequence ID" value="ENSLBEP00000002939.1"/>
    <property type="gene ID" value="ENSLBEG00000002278.1"/>
</dbReference>
<dbReference type="InterPro" id="IPR013087">
    <property type="entry name" value="Znf_C2H2_type"/>
</dbReference>